<evidence type="ECO:0000256" key="1">
    <source>
        <dbReference type="ARBA" id="ARBA00023015"/>
    </source>
</evidence>
<dbReference type="SUPFAM" id="SSF48498">
    <property type="entry name" value="Tetracyclin repressor-like, C-terminal domain"/>
    <property type="match status" value="1"/>
</dbReference>
<gene>
    <name evidence="6" type="ORF">K8V15_10880</name>
</gene>
<dbReference type="GO" id="GO:0003700">
    <property type="term" value="F:DNA-binding transcription factor activity"/>
    <property type="evidence" value="ECO:0007669"/>
    <property type="project" value="TreeGrafter"/>
</dbReference>
<dbReference type="InterPro" id="IPR009057">
    <property type="entry name" value="Homeodomain-like_sf"/>
</dbReference>
<evidence type="ECO:0000313" key="6">
    <source>
        <dbReference type="EMBL" id="HJE52457.1"/>
    </source>
</evidence>
<dbReference type="AlphaFoldDB" id="A0A921EQ23"/>
<feature type="DNA-binding region" description="H-T-H motif" evidence="4">
    <location>
        <begin position="29"/>
        <end position="48"/>
    </location>
</feature>
<accession>A0A921EQ23</accession>
<proteinExistence type="predicted"/>
<keyword evidence="2 4" id="KW-0238">DNA-binding</keyword>
<name>A0A921EQ23_9ACTN</name>
<protein>
    <submittedName>
        <fullName evidence="6">TetR/AcrR family transcriptional regulator</fullName>
    </submittedName>
</protein>
<evidence type="ECO:0000259" key="5">
    <source>
        <dbReference type="PROSITE" id="PS50977"/>
    </source>
</evidence>
<dbReference type="Gene3D" id="1.10.10.60">
    <property type="entry name" value="Homeodomain-like"/>
    <property type="match status" value="1"/>
</dbReference>
<dbReference type="InterPro" id="IPR050109">
    <property type="entry name" value="HTH-type_TetR-like_transc_reg"/>
</dbReference>
<evidence type="ECO:0000256" key="2">
    <source>
        <dbReference type="ARBA" id="ARBA00023125"/>
    </source>
</evidence>
<dbReference type="PANTHER" id="PTHR30055:SF234">
    <property type="entry name" value="HTH-TYPE TRANSCRIPTIONAL REGULATOR BETI"/>
    <property type="match status" value="1"/>
</dbReference>
<evidence type="ECO:0000313" key="7">
    <source>
        <dbReference type="Proteomes" id="UP000712713"/>
    </source>
</evidence>
<dbReference type="GO" id="GO:0000976">
    <property type="term" value="F:transcription cis-regulatory region binding"/>
    <property type="evidence" value="ECO:0007669"/>
    <property type="project" value="TreeGrafter"/>
</dbReference>
<keyword evidence="3" id="KW-0804">Transcription</keyword>
<reference evidence="6" key="2">
    <citation type="submission" date="2021-09" db="EMBL/GenBank/DDBJ databases">
        <authorList>
            <person name="Gilroy R."/>
        </authorList>
    </citation>
    <scope>NUCLEOTIDE SEQUENCE</scope>
    <source>
        <strain evidence="6">ChiGjej3B3-7470</strain>
    </source>
</reference>
<dbReference type="InterPro" id="IPR036271">
    <property type="entry name" value="Tet_transcr_reg_TetR-rel_C_sf"/>
</dbReference>
<dbReference type="PRINTS" id="PR00455">
    <property type="entry name" value="HTHTETR"/>
</dbReference>
<dbReference type="PROSITE" id="PS50977">
    <property type="entry name" value="HTH_TETR_2"/>
    <property type="match status" value="1"/>
</dbReference>
<feature type="domain" description="HTH tetR-type" evidence="5">
    <location>
        <begin position="6"/>
        <end position="66"/>
    </location>
</feature>
<comment type="caution">
    <text evidence="6">The sequence shown here is derived from an EMBL/GenBank/DDBJ whole genome shotgun (WGS) entry which is preliminary data.</text>
</comment>
<dbReference type="Gene3D" id="1.10.357.10">
    <property type="entry name" value="Tetracycline Repressor, domain 2"/>
    <property type="match status" value="1"/>
</dbReference>
<evidence type="ECO:0000256" key="3">
    <source>
        <dbReference type="ARBA" id="ARBA00023163"/>
    </source>
</evidence>
<keyword evidence="1" id="KW-0805">Transcription regulation</keyword>
<organism evidence="6 7">
    <name type="scientific">Tessaracoccus flavescens</name>
    <dbReference type="NCBI Taxonomy" id="399497"/>
    <lineage>
        <taxon>Bacteria</taxon>
        <taxon>Bacillati</taxon>
        <taxon>Actinomycetota</taxon>
        <taxon>Actinomycetes</taxon>
        <taxon>Propionibacteriales</taxon>
        <taxon>Propionibacteriaceae</taxon>
        <taxon>Tessaracoccus</taxon>
    </lineage>
</organism>
<dbReference type="InterPro" id="IPR001647">
    <property type="entry name" value="HTH_TetR"/>
</dbReference>
<dbReference type="EMBL" id="DYZF01000277">
    <property type="protein sequence ID" value="HJE52457.1"/>
    <property type="molecule type" value="Genomic_DNA"/>
</dbReference>
<dbReference type="PANTHER" id="PTHR30055">
    <property type="entry name" value="HTH-TYPE TRANSCRIPTIONAL REGULATOR RUTR"/>
    <property type="match status" value="1"/>
</dbReference>
<dbReference type="Pfam" id="PF00440">
    <property type="entry name" value="TetR_N"/>
    <property type="match status" value="1"/>
</dbReference>
<dbReference type="Proteomes" id="UP000712713">
    <property type="component" value="Unassembled WGS sequence"/>
</dbReference>
<reference evidence="6" key="1">
    <citation type="journal article" date="2021" name="PeerJ">
        <title>Extensive microbial diversity within the chicken gut microbiome revealed by metagenomics and culture.</title>
        <authorList>
            <person name="Gilroy R."/>
            <person name="Ravi A."/>
            <person name="Getino M."/>
            <person name="Pursley I."/>
            <person name="Horton D.L."/>
            <person name="Alikhan N.F."/>
            <person name="Baker D."/>
            <person name="Gharbi K."/>
            <person name="Hall N."/>
            <person name="Watson M."/>
            <person name="Adriaenssens E.M."/>
            <person name="Foster-Nyarko E."/>
            <person name="Jarju S."/>
            <person name="Secka A."/>
            <person name="Antonio M."/>
            <person name="Oren A."/>
            <person name="Chaudhuri R.R."/>
            <person name="La Ragione R."/>
            <person name="Hildebrand F."/>
            <person name="Pallen M.J."/>
        </authorList>
    </citation>
    <scope>NUCLEOTIDE SEQUENCE</scope>
    <source>
        <strain evidence="6">ChiGjej3B3-7470</strain>
    </source>
</reference>
<dbReference type="SUPFAM" id="SSF46689">
    <property type="entry name" value="Homeodomain-like"/>
    <property type="match status" value="1"/>
</dbReference>
<evidence type="ECO:0000256" key="4">
    <source>
        <dbReference type="PROSITE-ProRule" id="PRU00335"/>
    </source>
</evidence>
<sequence>MSRDLGESSDHIVAATIEVLGEVGLKGATTRAIASRAGVNEVTLFRHFGSKKLLVAHAIEALAERCSKEIIYTGNIEADLEHIITEYDSIIEDLGPAFSTVITEVARDPEMRPEFDGIQRIYENIGSILRRYQEDGLLRDEPIDSLLMAFGGPVVVRYLSPLFKGARERAPFDAHEHVQRFLHGRSAR</sequence>